<keyword evidence="13" id="KW-1185">Reference proteome</keyword>
<dbReference type="Pfam" id="PF23878">
    <property type="entry name" value="TPR_ELP1"/>
    <property type="match status" value="1"/>
</dbReference>
<dbReference type="InterPro" id="IPR056165">
    <property type="entry name" value="Beta-prop_ELP1_2nd"/>
</dbReference>
<evidence type="ECO:0000259" key="10">
    <source>
        <dbReference type="Pfam" id="PF23925"/>
    </source>
</evidence>
<accession>A0A8J5QZW7</accession>
<evidence type="ECO:0000256" key="2">
    <source>
        <dbReference type="ARBA" id="ARBA00006086"/>
    </source>
</evidence>
<evidence type="ECO:0000313" key="12">
    <source>
        <dbReference type="EMBL" id="KAG8042176.1"/>
    </source>
</evidence>
<dbReference type="Pfam" id="PF23936">
    <property type="entry name" value="HB_ELP1"/>
    <property type="match status" value="1"/>
</dbReference>
<evidence type="ECO:0000256" key="4">
    <source>
        <dbReference type="ARBA" id="ARBA00022694"/>
    </source>
</evidence>
<reference evidence="12" key="1">
    <citation type="submission" date="2020-03" db="EMBL/GenBank/DDBJ databases">
        <authorList>
            <person name="Chebbi M.A."/>
            <person name="Drezen J.M."/>
        </authorList>
    </citation>
    <scope>NUCLEOTIDE SEQUENCE</scope>
    <source>
        <tissue evidence="12">Whole body</tissue>
    </source>
</reference>
<evidence type="ECO:0000259" key="9">
    <source>
        <dbReference type="Pfam" id="PF23878"/>
    </source>
</evidence>
<evidence type="ECO:0000256" key="5">
    <source>
        <dbReference type="PIRNR" id="PIRNR017233"/>
    </source>
</evidence>
<evidence type="ECO:0000259" key="11">
    <source>
        <dbReference type="Pfam" id="PF23936"/>
    </source>
</evidence>
<dbReference type="UniPathway" id="UPA00988"/>
<feature type="domain" description="ELP1 first N-terminal beta-propeller" evidence="7">
    <location>
        <begin position="1"/>
        <end position="346"/>
    </location>
</feature>
<feature type="compositionally biased region" description="Basic residues" evidence="6">
    <location>
        <begin position="1196"/>
        <end position="1206"/>
    </location>
</feature>
<feature type="domain" description="ELP1 three-helical bundle" evidence="11">
    <location>
        <begin position="1102"/>
        <end position="1277"/>
    </location>
</feature>
<dbReference type="Pfam" id="PF23925">
    <property type="entry name" value="A-sol_ELP1"/>
    <property type="match status" value="1"/>
</dbReference>
<dbReference type="PANTHER" id="PTHR12747:SF0">
    <property type="entry name" value="ELONGATOR COMPLEX PROTEIN 1"/>
    <property type="match status" value="1"/>
</dbReference>
<sequence length="1326" mass="151648">MRNLTVSSHVIADLRDQFIPSGLPDSVSCCTDPINDNLFVVDTNNIYLICKNEMGFEVLKKAGINDNNEAKPVGIQYWSDNETLYCAYDNGDLVKISPTEPFDHQVAAHIDGGIECIQLSPDQEILVLVTKNHQVYTMISSLQVMSEADLTAEEFGDKQFVTVGWGKKETQFHGSEGKAAAVAKALIIGRTDKDTKKSLITWRGDGTLFAVSFFHEKADVRLFKIFNREGALQYTSELTHRLEESITWKPSGNYIAATQRLEDKYVVGLFEKNGLKHREFTLPFSPTKVDVKSLLWSPDSEILVVECKSLQTGGQYLQLWTVNNYHWYLKQSIGFSEDDPLIYYTWSSATRARKRLITITKLKCVIYSFRWMINHSRGMTDTDKSVVGVIDGDKLLVTGFRVGIVPPPMSHKSVEVDCAINECIFAANSCHNDTDTDSRIDSNSFFLLLQNNKLALCLFIRDEFPLEYQHVRSYKIEWDEKAAPLELKIEEINYSLHHFLWLKENTMLCSLSHGDHCYLCVLELVNIQKDQDNGRIIIREALMMHEHIQHIVASPGDVNDTAYLVVGNQVLKYIHGEGAVPTEIIIPESCDQVEVVEIEKRLVIVMLGYSNRLYVDGSEVANNINSICIHSDFLLLTTLQHALVCVAMNADGFSKLSMSNLSLKSWGTGQTEHTTGGLSMRRLERTSSLIMAIPGDSRAILQMKRGNLETIQPRPLNLHIIKSHLSCLNYFMAFDIMRKQRINLNLIYDHNPRLFVKNAEKFIDEIKNPCWLNLFISELHEEDVTNTLYSCCYTDQENESRKSELDIPEEGKVEKICQLLRGIMEIKAETRNLIQPILTCLVKNKHTPGLEAALRKIKEFKIKEGTSEARQQSAEEALKYLLYLVDVDVLYDIALGMYDLELAKFVASKSLKDPKEYLPYLNGLANLEENYRKFKIDKDLKRYESALDHIAKRLDKFDECIDLICSYDLFAKAIKLFPKDGKEYKEIARLYAETLMRNKRYREAGVMFQRSGELERALQVHKTAGSWQDAIIVSTKMKMSPGELNVLYQDLVTQLREDKRYRDAAEICLTYLNHVEEAVSVLSEGKEWRDALRIAHSFKRLDLIETHVQPGSHEHAIEIYFRINKNKEEFLKHKRRLLIVRKEKAKKQALILEALEEERGNAGRDVSDLLSETSSVAGSTASLSSRSSRSSGRSYRSGKNRRKHERKVLDIKEGSAYEDLGLIRALHIIITNTYLQREEINAVNRVLLHFFFDELAEKLQNALTDMLSLIEKSKHEIWVKAADPDENDPHKLQNCLLEPKFTYPPEAGSSQWSLDLFPQSNKNFNF</sequence>
<dbReference type="PIRSF" id="PIRSF017233">
    <property type="entry name" value="IKAP"/>
    <property type="match status" value="1"/>
</dbReference>
<dbReference type="InterPro" id="IPR006849">
    <property type="entry name" value="Elp1"/>
</dbReference>
<dbReference type="InterPro" id="IPR056166">
    <property type="entry name" value="TPR_ELP1"/>
</dbReference>
<keyword evidence="5" id="KW-0539">Nucleus</keyword>
<dbReference type="GO" id="GO:0002926">
    <property type="term" value="P:tRNA wobble base 5-methoxycarbonylmethyl-2-thiouridinylation"/>
    <property type="evidence" value="ECO:0007669"/>
    <property type="project" value="TreeGrafter"/>
</dbReference>
<organism evidence="12 13">
    <name type="scientific">Cotesia typhae</name>
    <dbReference type="NCBI Taxonomy" id="2053667"/>
    <lineage>
        <taxon>Eukaryota</taxon>
        <taxon>Metazoa</taxon>
        <taxon>Ecdysozoa</taxon>
        <taxon>Arthropoda</taxon>
        <taxon>Hexapoda</taxon>
        <taxon>Insecta</taxon>
        <taxon>Pterygota</taxon>
        <taxon>Neoptera</taxon>
        <taxon>Endopterygota</taxon>
        <taxon>Hymenoptera</taxon>
        <taxon>Apocrita</taxon>
        <taxon>Ichneumonoidea</taxon>
        <taxon>Braconidae</taxon>
        <taxon>Microgastrinae</taxon>
        <taxon>Cotesia</taxon>
    </lineage>
</organism>
<dbReference type="InterPro" id="IPR056167">
    <property type="entry name" value="A-sol_ELP1"/>
</dbReference>
<evidence type="ECO:0000256" key="6">
    <source>
        <dbReference type="SAM" id="MobiDB-lite"/>
    </source>
</evidence>
<reference evidence="12" key="2">
    <citation type="submission" date="2021-04" db="EMBL/GenBank/DDBJ databases">
        <title>Genome-wide patterns of bracovirus chromosomal integration into multiple host tissues during parasitism.</title>
        <authorList>
            <person name="Chebbi M.A.C."/>
        </authorList>
    </citation>
    <scope>NUCLEOTIDE SEQUENCE</scope>
    <source>
        <tissue evidence="12">Whole body</tissue>
    </source>
</reference>
<evidence type="ECO:0000256" key="3">
    <source>
        <dbReference type="ARBA" id="ARBA00022490"/>
    </source>
</evidence>
<dbReference type="EMBL" id="JAAOIC020000003">
    <property type="protein sequence ID" value="KAG8042176.1"/>
    <property type="molecule type" value="Genomic_DNA"/>
</dbReference>
<dbReference type="InterPro" id="IPR056169">
    <property type="entry name" value="HB_ELP1"/>
</dbReference>
<evidence type="ECO:0000256" key="1">
    <source>
        <dbReference type="ARBA" id="ARBA00005043"/>
    </source>
</evidence>
<comment type="function">
    <text evidence="5">Component of the elongator complex which is required for multiple tRNA modifications, including mcm5U (5-methoxycarbonylmethyl uridine), mcm5s2U (5-methoxycarbonylmethyl-2-thiouridine), and ncm5U (5-carbamoylmethyl uridine). The elongator complex catalyzes formation of carboxymethyluridine in the wobble base at position 34 in tRNAs.</text>
</comment>
<comment type="pathway">
    <text evidence="1">tRNA modification; 5-methoxycarbonylmethyl-2-thiouridine-tRNA biosynthesis.</text>
</comment>
<proteinExistence type="inferred from homology"/>
<evidence type="ECO:0000259" key="7">
    <source>
        <dbReference type="Pfam" id="PF04762"/>
    </source>
</evidence>
<comment type="similarity">
    <text evidence="2 5">Belongs to the ELP1/IKA1 family.</text>
</comment>
<dbReference type="GO" id="GO:0000049">
    <property type="term" value="F:tRNA binding"/>
    <property type="evidence" value="ECO:0007669"/>
    <property type="project" value="TreeGrafter"/>
</dbReference>
<comment type="caution">
    <text evidence="12">The sequence shown here is derived from an EMBL/GenBank/DDBJ whole genome shotgun (WGS) entry which is preliminary data.</text>
</comment>
<keyword evidence="3 5" id="KW-0963">Cytoplasm</keyword>
<comment type="subcellular location">
    <subcellularLocation>
        <location evidence="5">Cytoplasm</location>
    </subcellularLocation>
    <subcellularLocation>
        <location evidence="5">Nucleus</location>
    </subcellularLocation>
</comment>
<feature type="domain" description="ELP1 N-terminal second beta-propeller" evidence="8">
    <location>
        <begin position="389"/>
        <end position="690"/>
    </location>
</feature>
<dbReference type="Pfam" id="PF23797">
    <property type="entry name" value="Beta-prop_ELP1_2nd"/>
    <property type="match status" value="1"/>
</dbReference>
<evidence type="ECO:0000313" key="13">
    <source>
        <dbReference type="Proteomes" id="UP000729913"/>
    </source>
</evidence>
<name>A0A8J5QZW7_9HYME</name>
<evidence type="ECO:0000259" key="8">
    <source>
        <dbReference type="Pfam" id="PF23797"/>
    </source>
</evidence>
<protein>
    <recommendedName>
        <fullName evidence="5">Elongator complex protein 1</fullName>
    </recommendedName>
</protein>
<keyword evidence="4" id="KW-0819">tRNA processing</keyword>
<dbReference type="PANTHER" id="PTHR12747">
    <property type="entry name" value="ELONGATOR COMPLEX PROTEIN 1"/>
    <property type="match status" value="1"/>
</dbReference>
<dbReference type="GO" id="GO:0033588">
    <property type="term" value="C:elongator holoenzyme complex"/>
    <property type="evidence" value="ECO:0007669"/>
    <property type="project" value="InterPro"/>
</dbReference>
<dbReference type="Proteomes" id="UP000729913">
    <property type="component" value="Unassembled WGS sequence"/>
</dbReference>
<gene>
    <name evidence="12" type="ORF">G9C98_000167</name>
</gene>
<dbReference type="OrthoDB" id="40048at2759"/>
<feature type="domain" description="ELP1 TPR" evidence="9">
    <location>
        <begin position="931"/>
        <end position="1093"/>
    </location>
</feature>
<feature type="region of interest" description="Disordered" evidence="6">
    <location>
        <begin position="1177"/>
        <end position="1207"/>
    </location>
</feature>
<feature type="compositionally biased region" description="Low complexity" evidence="6">
    <location>
        <begin position="1177"/>
        <end position="1195"/>
    </location>
</feature>
<dbReference type="GO" id="GO:0005829">
    <property type="term" value="C:cytosol"/>
    <property type="evidence" value="ECO:0007669"/>
    <property type="project" value="TreeGrafter"/>
</dbReference>
<feature type="domain" description="ELP1 alpha-solenoid" evidence="10">
    <location>
        <begin position="714"/>
        <end position="924"/>
    </location>
</feature>
<dbReference type="InterPro" id="IPR056164">
    <property type="entry name" value="Beta-prop_ELP1_1st"/>
</dbReference>
<dbReference type="Pfam" id="PF04762">
    <property type="entry name" value="Beta-prop_ELP1_1st"/>
    <property type="match status" value="1"/>
</dbReference>